<dbReference type="GO" id="GO:0009295">
    <property type="term" value="C:nucleoid"/>
    <property type="evidence" value="ECO:0007669"/>
    <property type="project" value="InterPro"/>
</dbReference>
<organism evidence="1 3">
    <name type="scientific">Snodgrassella alvi</name>
    <dbReference type="NCBI Taxonomy" id="1196083"/>
    <lineage>
        <taxon>Bacteria</taxon>
        <taxon>Pseudomonadati</taxon>
        <taxon>Pseudomonadota</taxon>
        <taxon>Betaproteobacteria</taxon>
        <taxon>Neisseriales</taxon>
        <taxon>Neisseriaceae</taxon>
        <taxon>Snodgrassella</taxon>
    </lineage>
</organism>
<dbReference type="Proteomes" id="UP000231484">
    <property type="component" value="Unassembled WGS sequence"/>
</dbReference>
<evidence type="ECO:0000313" key="3">
    <source>
        <dbReference type="Proteomes" id="UP000229970"/>
    </source>
</evidence>
<evidence type="ECO:0000313" key="1">
    <source>
        <dbReference type="EMBL" id="PIT50314.1"/>
    </source>
</evidence>
<dbReference type="Pfam" id="PF04245">
    <property type="entry name" value="NA37"/>
    <property type="match status" value="1"/>
</dbReference>
<protein>
    <recommendedName>
        <fullName evidence="5">Nucleoid-associated protein NdpA</fullName>
    </recommendedName>
</protein>
<gene>
    <name evidence="1" type="ORF">BHC46_01035</name>
    <name evidence="2" type="ORF">BHC48_03995</name>
</gene>
<dbReference type="EMBL" id="MEIQ01000028">
    <property type="protein sequence ID" value="PIT51516.1"/>
    <property type="molecule type" value="Genomic_DNA"/>
</dbReference>
<dbReference type="AlphaFoldDB" id="A0A2N9XPQ9"/>
<accession>A0A2N9XPQ9</accession>
<evidence type="ECO:0008006" key="5">
    <source>
        <dbReference type="Google" id="ProtNLM"/>
    </source>
</evidence>
<evidence type="ECO:0000313" key="4">
    <source>
        <dbReference type="Proteomes" id="UP000231484"/>
    </source>
</evidence>
<name>A0A2N9XPQ9_9NEIS</name>
<dbReference type="EMBL" id="MEIP01000002">
    <property type="protein sequence ID" value="PIT50314.1"/>
    <property type="molecule type" value="Genomic_DNA"/>
</dbReference>
<evidence type="ECO:0000313" key="2">
    <source>
        <dbReference type="EMBL" id="PIT51516.1"/>
    </source>
</evidence>
<proteinExistence type="predicted"/>
<dbReference type="Proteomes" id="UP000229970">
    <property type="component" value="Unassembled WGS sequence"/>
</dbReference>
<sequence length="346" mass="39647">MERIIAHRVYAKNADKTINQPKISTKLIELDAKAQNSLESRLTKALGNKSHGIEMSITQANEGSFFYTATQIMFDSDSEFITKTATFANSLTKAQSTTNAPGGVLIVAQGRVGSDSKRFLAVIKAEPQDGFETSENNDFISMNYIDELLMTDANRLYKIGFLVEEINRPKTEINVANFRAFLFDHLMTSLEARKAASYFYQNFLDMSIAESSKKLTQDFFYLTRKFIDSSGMTDEEKLDAHEALRVTLKNKDATLSVNDFAQKHLSMQFQNQYETFMEKNNFPLNSITKDIEYIEKKLKTRRKYCFNNDVIILTPSNKTEEYLSFNFSEDKMYTLVTIKGLLQRQE</sequence>
<dbReference type="InterPro" id="IPR007358">
    <property type="entry name" value="Nucleoid_associated_NdpA"/>
</dbReference>
<comment type="caution">
    <text evidence="1">The sequence shown here is derived from an EMBL/GenBank/DDBJ whole genome shotgun (WGS) entry which is preliminary data.</text>
</comment>
<reference evidence="3 4" key="1">
    <citation type="journal article" date="2017" name="MBio">
        <title>Type VI secretion-mediated competition in the bee gut microbiome.</title>
        <authorList>
            <person name="Steele M.I."/>
            <person name="Kwong W.K."/>
            <person name="Powell J.E."/>
            <person name="Whiteley M."/>
            <person name="Moran N.A."/>
        </authorList>
    </citation>
    <scope>NUCLEOTIDE SEQUENCE [LARGE SCALE GENOMIC DNA]</scope>
    <source>
        <strain evidence="2 4">Occ4-2</strain>
        <strain evidence="1 3">Ruf1-X</strain>
    </source>
</reference>